<evidence type="ECO:0000313" key="2">
    <source>
        <dbReference type="Proteomes" id="UP000026961"/>
    </source>
</evidence>
<protein>
    <submittedName>
        <fullName evidence="1">Uncharacterized protein</fullName>
    </submittedName>
</protein>
<dbReference type="HOGENOM" id="CLU_2214063_0_0_1"/>
<evidence type="ECO:0000313" key="1">
    <source>
        <dbReference type="EnsemblPlants" id="OGLUM07G16340.1"/>
    </source>
</evidence>
<dbReference type="EnsemblPlants" id="OGLUM07G16340.1">
    <property type="protein sequence ID" value="OGLUM07G16340.1"/>
    <property type="gene ID" value="OGLUM07G16340"/>
</dbReference>
<sequence length="107" mass="11847">MMPLPSFSLSRLRARVLTHSIGTGDDSRAKHAAVASGSTTSLVSKSWQRNVCLPEGMQKTRRCGAMLPCKEEVFVNHNTWAPINHPLEVWLVLLYCSSACQPSCLYN</sequence>
<proteinExistence type="predicted"/>
<dbReference type="Proteomes" id="UP000026961">
    <property type="component" value="Chromosome 7"/>
</dbReference>
<dbReference type="Gramene" id="OGLUM07G16340.1">
    <property type="protein sequence ID" value="OGLUM07G16340.1"/>
    <property type="gene ID" value="OGLUM07G16340"/>
</dbReference>
<accession>A0A0E0AKQ3</accession>
<organism evidence="1">
    <name type="scientific">Oryza glumipatula</name>
    <dbReference type="NCBI Taxonomy" id="40148"/>
    <lineage>
        <taxon>Eukaryota</taxon>
        <taxon>Viridiplantae</taxon>
        <taxon>Streptophyta</taxon>
        <taxon>Embryophyta</taxon>
        <taxon>Tracheophyta</taxon>
        <taxon>Spermatophyta</taxon>
        <taxon>Magnoliopsida</taxon>
        <taxon>Liliopsida</taxon>
        <taxon>Poales</taxon>
        <taxon>Poaceae</taxon>
        <taxon>BOP clade</taxon>
        <taxon>Oryzoideae</taxon>
        <taxon>Oryzeae</taxon>
        <taxon>Oryzinae</taxon>
        <taxon>Oryza</taxon>
    </lineage>
</organism>
<name>A0A0E0AKQ3_9ORYZ</name>
<reference evidence="1" key="1">
    <citation type="submission" date="2015-04" db="UniProtKB">
        <authorList>
            <consortium name="EnsemblPlants"/>
        </authorList>
    </citation>
    <scope>IDENTIFICATION</scope>
</reference>
<reference evidence="1" key="2">
    <citation type="submission" date="2018-05" db="EMBL/GenBank/DDBJ databases">
        <title>OgluRS3 (Oryza glumaepatula Reference Sequence Version 3).</title>
        <authorList>
            <person name="Zhang J."/>
            <person name="Kudrna D."/>
            <person name="Lee S."/>
            <person name="Talag J."/>
            <person name="Welchert J."/>
            <person name="Wing R.A."/>
        </authorList>
    </citation>
    <scope>NUCLEOTIDE SEQUENCE [LARGE SCALE GENOMIC DNA]</scope>
</reference>
<dbReference type="AlphaFoldDB" id="A0A0E0AKQ3"/>
<keyword evidence="2" id="KW-1185">Reference proteome</keyword>